<dbReference type="GO" id="GO:0016491">
    <property type="term" value="F:oxidoreductase activity"/>
    <property type="evidence" value="ECO:0007669"/>
    <property type="project" value="UniProtKB-KW"/>
</dbReference>
<dbReference type="EMBL" id="JAAMPI010001074">
    <property type="protein sequence ID" value="KAF4626837.1"/>
    <property type="molecule type" value="Genomic_DNA"/>
</dbReference>
<protein>
    <recommendedName>
        <fullName evidence="6">FAD linked oxidase N-terminal domain-containing protein</fullName>
    </recommendedName>
</protein>
<evidence type="ECO:0000256" key="4">
    <source>
        <dbReference type="ARBA" id="ARBA00023002"/>
    </source>
</evidence>
<comment type="similarity">
    <text evidence="1">Belongs to the oxygen-dependent FAD-linked oxidoreductase family.</text>
</comment>
<organism evidence="7 8">
    <name type="scientific">Cudoniella acicularis</name>
    <dbReference type="NCBI Taxonomy" id="354080"/>
    <lineage>
        <taxon>Eukaryota</taxon>
        <taxon>Fungi</taxon>
        <taxon>Dikarya</taxon>
        <taxon>Ascomycota</taxon>
        <taxon>Pezizomycotina</taxon>
        <taxon>Leotiomycetes</taxon>
        <taxon>Helotiales</taxon>
        <taxon>Tricladiaceae</taxon>
        <taxon>Cudoniella</taxon>
    </lineage>
</organism>
<evidence type="ECO:0000259" key="6">
    <source>
        <dbReference type="Pfam" id="PF01565"/>
    </source>
</evidence>
<dbReference type="Pfam" id="PF01565">
    <property type="entry name" value="FAD_binding_4"/>
    <property type="match status" value="1"/>
</dbReference>
<gene>
    <name evidence="7" type="ORF">G7Y89_g11317</name>
</gene>
<evidence type="ECO:0000256" key="2">
    <source>
        <dbReference type="ARBA" id="ARBA00022630"/>
    </source>
</evidence>
<feature type="domain" description="FAD linked oxidase N-terminal" evidence="6">
    <location>
        <begin position="75"/>
        <end position="190"/>
    </location>
</feature>
<dbReference type="PANTHER" id="PTHR42973">
    <property type="entry name" value="BINDING OXIDOREDUCTASE, PUTATIVE (AFU_ORTHOLOGUE AFUA_1G17690)-RELATED"/>
    <property type="match status" value="1"/>
</dbReference>
<dbReference type="InterPro" id="IPR050416">
    <property type="entry name" value="FAD-linked_Oxidoreductase"/>
</dbReference>
<keyword evidence="8" id="KW-1185">Reference proteome</keyword>
<evidence type="ECO:0000313" key="7">
    <source>
        <dbReference type="EMBL" id="KAF4626837.1"/>
    </source>
</evidence>
<dbReference type="SUPFAM" id="SSF56176">
    <property type="entry name" value="FAD-binding/transporter-associated domain-like"/>
    <property type="match status" value="1"/>
</dbReference>
<dbReference type="GO" id="GO:0050660">
    <property type="term" value="F:flavin adenine dinucleotide binding"/>
    <property type="evidence" value="ECO:0007669"/>
    <property type="project" value="InterPro"/>
</dbReference>
<evidence type="ECO:0000256" key="5">
    <source>
        <dbReference type="SAM" id="SignalP"/>
    </source>
</evidence>
<evidence type="ECO:0000313" key="8">
    <source>
        <dbReference type="Proteomes" id="UP000566819"/>
    </source>
</evidence>
<keyword evidence="4" id="KW-0560">Oxidoreductase</keyword>
<evidence type="ECO:0000256" key="3">
    <source>
        <dbReference type="ARBA" id="ARBA00022827"/>
    </source>
</evidence>
<accession>A0A8H4RB45</accession>
<keyword evidence="2" id="KW-0285">Flavoprotein</keyword>
<keyword evidence="5" id="KW-0732">Signal</keyword>
<dbReference type="OrthoDB" id="3564380at2759"/>
<comment type="caution">
    <text evidence="7">The sequence shown here is derived from an EMBL/GenBank/DDBJ whole genome shotgun (WGS) entry which is preliminary data.</text>
</comment>
<feature type="signal peptide" evidence="5">
    <location>
        <begin position="1"/>
        <end position="26"/>
    </location>
</feature>
<keyword evidence="3" id="KW-0274">FAD</keyword>
<dbReference type="InterPro" id="IPR036318">
    <property type="entry name" value="FAD-bd_PCMH-like_sf"/>
</dbReference>
<reference evidence="7 8" key="1">
    <citation type="submission" date="2020-03" db="EMBL/GenBank/DDBJ databases">
        <title>Draft Genome Sequence of Cudoniella acicularis.</title>
        <authorList>
            <person name="Buettner E."/>
            <person name="Kellner H."/>
        </authorList>
    </citation>
    <scope>NUCLEOTIDE SEQUENCE [LARGE SCALE GENOMIC DNA]</scope>
    <source>
        <strain evidence="7 8">DSM 108380</strain>
    </source>
</reference>
<dbReference type="Proteomes" id="UP000566819">
    <property type="component" value="Unassembled WGS sequence"/>
</dbReference>
<dbReference type="PANTHER" id="PTHR42973:SF22">
    <property type="entry name" value="FAD-BINDING PCMH-TYPE DOMAIN-CONTAINING PROTEIN-RELATED"/>
    <property type="match status" value="1"/>
</dbReference>
<dbReference type="AlphaFoldDB" id="A0A8H4RB45"/>
<name>A0A8H4RB45_9HELO</name>
<dbReference type="InterPro" id="IPR016169">
    <property type="entry name" value="FAD-bd_PCMH_sub2"/>
</dbReference>
<sequence length="194" mass="20236">MIMAPTRHFRASAIFFLLFNASVIAAADVQSAFTVQCSSLSALLPGKVFFLRNAKSNASLQSYFSAQEASIAPFCIVIPTFTHDISSAVQALAAFHTFWPAYGIFAVRSGGHTPFASAANIAGGVTIDLNAMKKISLSTTDKSVLSVSPGAHWIDVYSVLDPLQMTVVGGRGASIGVGGFLLDGGISFLSPSLG</sequence>
<dbReference type="Gene3D" id="3.30.465.10">
    <property type="match status" value="1"/>
</dbReference>
<evidence type="ECO:0000256" key="1">
    <source>
        <dbReference type="ARBA" id="ARBA00005466"/>
    </source>
</evidence>
<feature type="chain" id="PRO_5034033464" description="FAD linked oxidase N-terminal domain-containing protein" evidence="5">
    <location>
        <begin position="27"/>
        <end position="194"/>
    </location>
</feature>
<dbReference type="InterPro" id="IPR006094">
    <property type="entry name" value="Oxid_FAD_bind_N"/>
</dbReference>
<proteinExistence type="inferred from homology"/>